<organism evidence="8 9">
    <name type="scientific">Tetracentron sinense</name>
    <name type="common">Spur-leaf</name>
    <dbReference type="NCBI Taxonomy" id="13715"/>
    <lineage>
        <taxon>Eukaryota</taxon>
        <taxon>Viridiplantae</taxon>
        <taxon>Streptophyta</taxon>
        <taxon>Embryophyta</taxon>
        <taxon>Tracheophyta</taxon>
        <taxon>Spermatophyta</taxon>
        <taxon>Magnoliopsida</taxon>
        <taxon>Trochodendrales</taxon>
        <taxon>Trochodendraceae</taxon>
        <taxon>Tetracentron</taxon>
    </lineage>
</organism>
<evidence type="ECO:0000313" key="8">
    <source>
        <dbReference type="EMBL" id="KAF8406486.1"/>
    </source>
</evidence>
<comment type="similarity">
    <text evidence="2 6">Belongs to the drug/metabolite transporter (DMT) superfamily. Plant drug/metabolite exporter (P-DME) (TC 2.A.7.4) family.</text>
</comment>
<evidence type="ECO:0000256" key="4">
    <source>
        <dbReference type="ARBA" id="ARBA00022989"/>
    </source>
</evidence>
<dbReference type="AlphaFoldDB" id="A0A835DK50"/>
<keyword evidence="4 6" id="KW-1133">Transmembrane helix</keyword>
<dbReference type="InterPro" id="IPR030184">
    <property type="entry name" value="WAT1-related"/>
</dbReference>
<accession>A0A835DK50</accession>
<feature type="transmembrane region" description="Helical" evidence="6">
    <location>
        <begin position="107"/>
        <end position="125"/>
    </location>
</feature>
<evidence type="ECO:0000256" key="5">
    <source>
        <dbReference type="ARBA" id="ARBA00023136"/>
    </source>
</evidence>
<dbReference type="OrthoDB" id="1728340at2759"/>
<dbReference type="PANTHER" id="PTHR31218">
    <property type="entry name" value="WAT1-RELATED PROTEIN"/>
    <property type="match status" value="1"/>
</dbReference>
<dbReference type="InterPro" id="IPR000620">
    <property type="entry name" value="EamA_dom"/>
</dbReference>
<feature type="transmembrane region" description="Helical" evidence="6">
    <location>
        <begin position="187"/>
        <end position="208"/>
    </location>
</feature>
<feature type="transmembrane region" description="Helical" evidence="6">
    <location>
        <begin position="251"/>
        <end position="270"/>
    </location>
</feature>
<feature type="transmembrane region" description="Helical" evidence="6">
    <location>
        <begin position="50"/>
        <end position="71"/>
    </location>
</feature>
<keyword evidence="3 6" id="KW-0812">Transmembrane</keyword>
<feature type="transmembrane region" description="Helical" evidence="6">
    <location>
        <begin position="20"/>
        <end position="38"/>
    </location>
</feature>
<dbReference type="Proteomes" id="UP000655225">
    <property type="component" value="Unassembled WGS sequence"/>
</dbReference>
<proteinExistence type="inferred from homology"/>
<comment type="caution">
    <text evidence="8">The sequence shown here is derived from an EMBL/GenBank/DDBJ whole genome shotgun (WGS) entry which is preliminary data.</text>
</comment>
<gene>
    <name evidence="8" type="ORF">HHK36_008575</name>
</gene>
<dbReference type="OMA" id="EGEMKNW"/>
<evidence type="ECO:0000256" key="1">
    <source>
        <dbReference type="ARBA" id="ARBA00004141"/>
    </source>
</evidence>
<feature type="domain" description="EamA" evidence="7">
    <location>
        <begin position="157"/>
        <end position="295"/>
    </location>
</feature>
<dbReference type="Pfam" id="PF00892">
    <property type="entry name" value="EamA"/>
    <property type="match status" value="1"/>
</dbReference>
<dbReference type="EMBL" id="JABCRI010000005">
    <property type="protein sequence ID" value="KAF8406486.1"/>
    <property type="molecule type" value="Genomic_DNA"/>
</dbReference>
<evidence type="ECO:0000259" key="7">
    <source>
        <dbReference type="Pfam" id="PF00892"/>
    </source>
</evidence>
<protein>
    <recommendedName>
        <fullName evidence="6">WAT1-related protein</fullName>
    </recommendedName>
</protein>
<reference evidence="8 9" key="1">
    <citation type="submission" date="2020-04" db="EMBL/GenBank/DDBJ databases">
        <title>Plant Genome Project.</title>
        <authorList>
            <person name="Zhang R.-G."/>
        </authorList>
    </citation>
    <scope>NUCLEOTIDE SEQUENCE [LARGE SCALE GENOMIC DNA]</scope>
    <source>
        <strain evidence="8">YNK0</strain>
        <tissue evidence="8">Leaf</tissue>
    </source>
</reference>
<comment type="subcellular location">
    <subcellularLocation>
        <location evidence="1 6">Membrane</location>
        <topology evidence="1 6">Multi-pass membrane protein</topology>
    </subcellularLocation>
</comment>
<evidence type="ECO:0000256" key="2">
    <source>
        <dbReference type="ARBA" id="ARBA00007635"/>
    </source>
</evidence>
<dbReference type="InterPro" id="IPR037185">
    <property type="entry name" value="EmrE-like"/>
</dbReference>
<evidence type="ECO:0000256" key="6">
    <source>
        <dbReference type="RuleBase" id="RU363077"/>
    </source>
</evidence>
<evidence type="ECO:0000313" key="9">
    <source>
        <dbReference type="Proteomes" id="UP000655225"/>
    </source>
</evidence>
<keyword evidence="5 6" id="KW-0472">Membrane</keyword>
<feature type="transmembrane region" description="Helical" evidence="6">
    <location>
        <begin position="223"/>
        <end position="244"/>
    </location>
</feature>
<dbReference type="GO" id="GO:0022857">
    <property type="term" value="F:transmembrane transporter activity"/>
    <property type="evidence" value="ECO:0007669"/>
    <property type="project" value="InterPro"/>
</dbReference>
<feature type="transmembrane region" description="Helical" evidence="6">
    <location>
        <begin position="276"/>
        <end position="296"/>
    </location>
</feature>
<dbReference type="GO" id="GO:0016020">
    <property type="term" value="C:membrane"/>
    <property type="evidence" value="ECO:0007669"/>
    <property type="project" value="UniProtKB-SubCell"/>
</dbReference>
<feature type="transmembrane region" description="Helical" evidence="6">
    <location>
        <begin position="77"/>
        <end position="95"/>
    </location>
</feature>
<dbReference type="SUPFAM" id="SSF103481">
    <property type="entry name" value="Multidrug resistance efflux transporter EmrE"/>
    <property type="match status" value="1"/>
</dbReference>
<evidence type="ECO:0000256" key="3">
    <source>
        <dbReference type="ARBA" id="ARBA00022692"/>
    </source>
</evidence>
<name>A0A835DK50_TETSI</name>
<keyword evidence="9" id="KW-1185">Reference proteome</keyword>
<sequence length="342" mass="37163">MADSCSATVKRMCSVPERAQLHLAMLALQFGYAGFHVVSRFALNMGISKIVFAVYRNIIALLLLVPFAYFLEKKERPSLNVSFLVQFFFLALIGIEQVRLNRKDGVAKVLGTLLCVAGASVITLYKGPTIFRPTPPLHQTTPLMDALGDAEGKNWTLGCIYLIGHCLSWSGWLVLQSPVLKKYPARLSVTSYTCFFGVLQFLVIAAFMERESQAWLVHSGGELFSVFYAGVVASGIAFAVQIWCIQRGGPVFVAVYQPVQTLVVAIMASVALGEEFYLGGIIGAVLIIAGLYLVLWGKSEEGKFAKETAVISSSAEHGSSRTTGHIKSSLVQPLLPSSTENV</sequence>